<keyword evidence="1" id="KW-0812">Transmembrane</keyword>
<name>A0A183FAD6_HELPZ</name>
<sequence length="204" mass="23102">MVYFDRDDREKYDKRLTVKERRHASIALITFMFVSQMVYLMYFAPDVIQVLFFDICALLSGFWTNLLGVVAGFFIVNVFISMLNSLSSTKPLVAYIAVIPYIGQIVLDRRYQIKFLLIATAVMSLVMWFGSDRIVVKHVTIPVAMFMLAQVCIGNRYIAISSCAVTVAKVVDKLLDLRVDMVALVGDLVDGPLEQLAGRMLPLW</sequence>
<evidence type="ECO:0000313" key="3">
    <source>
        <dbReference type="Proteomes" id="UP000050761"/>
    </source>
</evidence>
<keyword evidence="3" id="KW-1185">Reference proteome</keyword>
<dbReference type="Proteomes" id="UP000050761">
    <property type="component" value="Unassembled WGS sequence"/>
</dbReference>
<evidence type="ECO:0000313" key="4">
    <source>
        <dbReference type="WBParaSite" id="HPBE_0000312801-mRNA-1"/>
    </source>
</evidence>
<evidence type="ECO:0000313" key="2">
    <source>
        <dbReference type="EMBL" id="VDO31254.1"/>
    </source>
</evidence>
<proteinExistence type="predicted"/>
<feature type="transmembrane region" description="Helical" evidence="1">
    <location>
        <begin position="24"/>
        <end position="44"/>
    </location>
</feature>
<reference evidence="2 3" key="1">
    <citation type="submission" date="2018-11" db="EMBL/GenBank/DDBJ databases">
        <authorList>
            <consortium name="Pathogen Informatics"/>
        </authorList>
    </citation>
    <scope>NUCLEOTIDE SEQUENCE [LARGE SCALE GENOMIC DNA]</scope>
</reference>
<organism evidence="3 4">
    <name type="scientific">Heligmosomoides polygyrus</name>
    <name type="common">Parasitic roundworm</name>
    <dbReference type="NCBI Taxonomy" id="6339"/>
    <lineage>
        <taxon>Eukaryota</taxon>
        <taxon>Metazoa</taxon>
        <taxon>Ecdysozoa</taxon>
        <taxon>Nematoda</taxon>
        <taxon>Chromadorea</taxon>
        <taxon>Rhabditida</taxon>
        <taxon>Rhabditina</taxon>
        <taxon>Rhabditomorpha</taxon>
        <taxon>Strongyloidea</taxon>
        <taxon>Heligmosomidae</taxon>
        <taxon>Heligmosomoides</taxon>
    </lineage>
</organism>
<dbReference type="AlphaFoldDB" id="A0A183FAD6"/>
<dbReference type="WBParaSite" id="HPBE_0000312801-mRNA-1">
    <property type="protein sequence ID" value="HPBE_0000312801-mRNA-1"/>
    <property type="gene ID" value="HPBE_0000312801"/>
</dbReference>
<reference evidence="4" key="2">
    <citation type="submission" date="2019-09" db="UniProtKB">
        <authorList>
            <consortium name="WormBaseParasite"/>
        </authorList>
    </citation>
    <scope>IDENTIFICATION</scope>
</reference>
<feature type="transmembrane region" description="Helical" evidence="1">
    <location>
        <begin position="113"/>
        <end position="130"/>
    </location>
</feature>
<protein>
    <submittedName>
        <fullName evidence="4">Glucosyl transferase GtrII</fullName>
    </submittedName>
</protein>
<feature type="transmembrane region" description="Helical" evidence="1">
    <location>
        <begin position="50"/>
        <end position="80"/>
    </location>
</feature>
<accession>A0A3P7V8K6</accession>
<gene>
    <name evidence="2" type="ORF">HPBE_LOCUS3130</name>
</gene>
<keyword evidence="1" id="KW-1133">Transmembrane helix</keyword>
<keyword evidence="1" id="KW-0472">Membrane</keyword>
<dbReference type="EMBL" id="UZAH01006544">
    <property type="protein sequence ID" value="VDO31254.1"/>
    <property type="molecule type" value="Genomic_DNA"/>
</dbReference>
<evidence type="ECO:0000256" key="1">
    <source>
        <dbReference type="SAM" id="Phobius"/>
    </source>
</evidence>
<accession>A0A183FAD6</accession>